<evidence type="ECO:0000256" key="3">
    <source>
        <dbReference type="ARBA" id="ARBA00023082"/>
    </source>
</evidence>
<evidence type="ECO:0000256" key="1">
    <source>
        <dbReference type="ARBA" id="ARBA00010641"/>
    </source>
</evidence>
<evidence type="ECO:0000313" key="9">
    <source>
        <dbReference type="EMBL" id="NHC13822.1"/>
    </source>
</evidence>
<comment type="similarity">
    <text evidence="1">Belongs to the sigma-70 factor family. ECF subfamily.</text>
</comment>
<dbReference type="NCBIfam" id="TIGR02937">
    <property type="entry name" value="sigma70-ECF"/>
    <property type="match status" value="1"/>
</dbReference>
<keyword evidence="3" id="KW-0731">Sigma factor</keyword>
<dbReference type="SUPFAM" id="SSF88659">
    <property type="entry name" value="Sigma3 and sigma4 domains of RNA polymerase sigma factors"/>
    <property type="match status" value="1"/>
</dbReference>
<keyword evidence="10" id="KW-1185">Reference proteome</keyword>
<keyword evidence="5" id="KW-0804">Transcription</keyword>
<feature type="domain" description="RNA polymerase sigma-70 region 4" evidence="8">
    <location>
        <begin position="120"/>
        <end position="168"/>
    </location>
</feature>
<dbReference type="InterPro" id="IPR039425">
    <property type="entry name" value="RNA_pol_sigma-70-like"/>
</dbReference>
<dbReference type="InterPro" id="IPR007627">
    <property type="entry name" value="RNA_pol_sigma70_r2"/>
</dbReference>
<evidence type="ECO:0000259" key="8">
    <source>
        <dbReference type="Pfam" id="PF04545"/>
    </source>
</evidence>
<dbReference type="Proteomes" id="UP000800981">
    <property type="component" value="Unassembled WGS sequence"/>
</dbReference>
<keyword evidence="4" id="KW-0238">DNA-binding</keyword>
<comment type="caution">
    <text evidence="9">The sequence shown here is derived from an EMBL/GenBank/DDBJ whole genome shotgun (WGS) entry which is preliminary data.</text>
</comment>
<dbReference type="InterPro" id="IPR007630">
    <property type="entry name" value="RNA_pol_sigma70_r4"/>
</dbReference>
<dbReference type="Gene3D" id="1.10.10.10">
    <property type="entry name" value="Winged helix-like DNA-binding domain superfamily/Winged helix DNA-binding domain"/>
    <property type="match status" value="1"/>
</dbReference>
<proteinExistence type="inferred from homology"/>
<evidence type="ECO:0000256" key="6">
    <source>
        <dbReference type="SAM" id="MobiDB-lite"/>
    </source>
</evidence>
<evidence type="ECO:0000313" key="10">
    <source>
        <dbReference type="Proteomes" id="UP000800981"/>
    </source>
</evidence>
<dbReference type="Pfam" id="PF04542">
    <property type="entry name" value="Sigma70_r2"/>
    <property type="match status" value="1"/>
</dbReference>
<dbReference type="InterPro" id="IPR013324">
    <property type="entry name" value="RNA_pol_sigma_r3/r4-like"/>
</dbReference>
<gene>
    <name evidence="9" type="ORF">G9H71_08515</name>
</gene>
<dbReference type="InterPro" id="IPR036388">
    <property type="entry name" value="WH-like_DNA-bd_sf"/>
</dbReference>
<feature type="region of interest" description="Disordered" evidence="6">
    <location>
        <begin position="81"/>
        <end position="100"/>
    </location>
</feature>
<accession>A0ABX0GSR5</accession>
<dbReference type="RefSeq" id="WP_166281189.1">
    <property type="nucleotide sequence ID" value="NZ_JAANNP010000003.1"/>
</dbReference>
<evidence type="ECO:0000259" key="7">
    <source>
        <dbReference type="Pfam" id="PF04542"/>
    </source>
</evidence>
<organism evidence="9 10">
    <name type="scientific">Motilibacter deserti</name>
    <dbReference type="NCBI Taxonomy" id="2714956"/>
    <lineage>
        <taxon>Bacteria</taxon>
        <taxon>Bacillati</taxon>
        <taxon>Actinomycetota</taxon>
        <taxon>Actinomycetes</taxon>
        <taxon>Motilibacterales</taxon>
        <taxon>Motilibacteraceae</taxon>
        <taxon>Motilibacter</taxon>
    </lineage>
</organism>
<dbReference type="NCBIfam" id="NF007228">
    <property type="entry name" value="PRK09646.1"/>
    <property type="match status" value="1"/>
</dbReference>
<evidence type="ECO:0000256" key="5">
    <source>
        <dbReference type="ARBA" id="ARBA00023163"/>
    </source>
</evidence>
<evidence type="ECO:0000256" key="4">
    <source>
        <dbReference type="ARBA" id="ARBA00023125"/>
    </source>
</evidence>
<evidence type="ECO:0000256" key="2">
    <source>
        <dbReference type="ARBA" id="ARBA00023015"/>
    </source>
</evidence>
<name>A0ABX0GSR5_9ACTN</name>
<dbReference type="PANTHER" id="PTHR43133">
    <property type="entry name" value="RNA POLYMERASE ECF-TYPE SIGMA FACTO"/>
    <property type="match status" value="1"/>
</dbReference>
<dbReference type="InterPro" id="IPR013325">
    <property type="entry name" value="RNA_pol_sigma_r2"/>
</dbReference>
<feature type="domain" description="RNA polymerase sigma-70 region 2" evidence="7">
    <location>
        <begin position="16"/>
        <end position="83"/>
    </location>
</feature>
<keyword evidence="2" id="KW-0805">Transcription regulation</keyword>
<dbReference type="SUPFAM" id="SSF88946">
    <property type="entry name" value="Sigma2 domain of RNA polymerase sigma factors"/>
    <property type="match status" value="1"/>
</dbReference>
<protein>
    <submittedName>
        <fullName evidence="9">Sigma-70 family RNA polymerase sigma factor</fullName>
    </submittedName>
</protein>
<dbReference type="Gene3D" id="1.10.1740.10">
    <property type="match status" value="1"/>
</dbReference>
<dbReference type="PANTHER" id="PTHR43133:SF66">
    <property type="entry name" value="ECF RNA POLYMERASE SIGMA FACTOR SIGK"/>
    <property type="match status" value="1"/>
</dbReference>
<reference evidence="9 10" key="1">
    <citation type="submission" date="2020-03" db="EMBL/GenBank/DDBJ databases">
        <title>Two novel Motilibacter sp.</title>
        <authorList>
            <person name="Liu S."/>
        </authorList>
    </citation>
    <scope>NUCLEOTIDE SEQUENCE [LARGE SCALE GENOMIC DNA]</scope>
    <source>
        <strain evidence="9 10">E257</strain>
    </source>
</reference>
<dbReference type="InterPro" id="IPR014284">
    <property type="entry name" value="RNA_pol_sigma-70_dom"/>
</dbReference>
<sequence length="175" mass="19582">MIDRVALGDEGAFAALYDAVAPRVLAVATRVLRDVAQAEEIAQEAMLDVWRSAPRYDASRGGVLSWVLTITHRRAVDRVRSEQAAGEREERAGVRDVQTPHDEVAEQVETRLEHAAVRDCLQSLSELQNEAIQLAYWKGYTYRQVAEVLAAPLGTIKARMRDGLIRLRDCLESRV</sequence>
<dbReference type="EMBL" id="JAANNP010000003">
    <property type="protein sequence ID" value="NHC13822.1"/>
    <property type="molecule type" value="Genomic_DNA"/>
</dbReference>
<dbReference type="Pfam" id="PF04545">
    <property type="entry name" value="Sigma70_r4"/>
    <property type="match status" value="1"/>
</dbReference>